<proteinExistence type="inferred from homology"/>
<gene>
    <name evidence="8" type="ORF">SAMN05444279_10116</name>
</gene>
<keyword evidence="9" id="KW-1185">Reference proteome</keyword>
<organism evidence="8 9">
    <name type="scientific">Ruegeria intermedia</name>
    <dbReference type="NCBI Taxonomy" id="996115"/>
    <lineage>
        <taxon>Bacteria</taxon>
        <taxon>Pseudomonadati</taxon>
        <taxon>Pseudomonadota</taxon>
        <taxon>Alphaproteobacteria</taxon>
        <taxon>Rhodobacterales</taxon>
        <taxon>Roseobacteraceae</taxon>
        <taxon>Ruegeria</taxon>
    </lineage>
</organism>
<comment type="similarity">
    <text evidence="2 7">Belongs to the group II decarboxylase family.</text>
</comment>
<dbReference type="Proteomes" id="UP000325134">
    <property type="component" value="Unassembled WGS sequence"/>
</dbReference>
<dbReference type="Gene3D" id="3.90.1150.10">
    <property type="entry name" value="Aspartate Aminotransferase, domain 1"/>
    <property type="match status" value="1"/>
</dbReference>
<dbReference type="GO" id="GO:0005737">
    <property type="term" value="C:cytoplasm"/>
    <property type="evidence" value="ECO:0007669"/>
    <property type="project" value="TreeGrafter"/>
</dbReference>
<dbReference type="PANTHER" id="PTHR11999">
    <property type="entry name" value="GROUP II PYRIDOXAL-5-PHOSPHATE DECARBOXYLASE"/>
    <property type="match status" value="1"/>
</dbReference>
<evidence type="ECO:0000256" key="6">
    <source>
        <dbReference type="PIRSR" id="PIRSR602129-50"/>
    </source>
</evidence>
<evidence type="ECO:0000256" key="1">
    <source>
        <dbReference type="ARBA" id="ARBA00001933"/>
    </source>
</evidence>
<dbReference type="InterPro" id="IPR015422">
    <property type="entry name" value="PyrdxlP-dep_Trfase_small"/>
</dbReference>
<evidence type="ECO:0000256" key="4">
    <source>
        <dbReference type="ARBA" id="ARBA00022898"/>
    </source>
</evidence>
<dbReference type="PRINTS" id="PR00800">
    <property type="entry name" value="YHDCRBOXLASE"/>
</dbReference>
<feature type="modified residue" description="N6-(pyridoxal phosphate)lysine" evidence="6">
    <location>
        <position position="295"/>
    </location>
</feature>
<keyword evidence="4 6" id="KW-0663">Pyridoxal phosphate</keyword>
<dbReference type="GO" id="GO:0019752">
    <property type="term" value="P:carboxylic acid metabolic process"/>
    <property type="evidence" value="ECO:0007669"/>
    <property type="project" value="InterPro"/>
</dbReference>
<dbReference type="AlphaFoldDB" id="A0A1M4SB26"/>
<name>A0A1M4SB26_9RHOB</name>
<reference evidence="8 9" key="1">
    <citation type="submission" date="2016-11" db="EMBL/GenBank/DDBJ databases">
        <authorList>
            <person name="Varghese N."/>
            <person name="Submissions S."/>
        </authorList>
    </citation>
    <scope>NUCLEOTIDE SEQUENCE [LARGE SCALE GENOMIC DNA]</scope>
    <source>
        <strain evidence="8 9">DSM 29341</strain>
    </source>
</reference>
<keyword evidence="3" id="KW-0210">Decarboxylase</keyword>
<dbReference type="EMBL" id="FQVK01000001">
    <property type="protein sequence ID" value="SHE29416.1"/>
    <property type="molecule type" value="Genomic_DNA"/>
</dbReference>
<dbReference type="InterPro" id="IPR002129">
    <property type="entry name" value="PyrdxlP-dep_de-COase"/>
</dbReference>
<accession>A0A1M4SB26</accession>
<evidence type="ECO:0000313" key="8">
    <source>
        <dbReference type="EMBL" id="SHE29416.1"/>
    </source>
</evidence>
<keyword evidence="5 7" id="KW-0456">Lyase</keyword>
<dbReference type="SUPFAM" id="SSF53383">
    <property type="entry name" value="PLP-dependent transferases"/>
    <property type="match status" value="1"/>
</dbReference>
<protein>
    <submittedName>
        <fullName evidence="8">Aromatic-L-amino-acid decarboxylase</fullName>
    </submittedName>
</protein>
<dbReference type="Pfam" id="PF00282">
    <property type="entry name" value="Pyridoxal_deC"/>
    <property type="match status" value="1"/>
</dbReference>
<evidence type="ECO:0000256" key="5">
    <source>
        <dbReference type="ARBA" id="ARBA00023239"/>
    </source>
</evidence>
<dbReference type="InterPro" id="IPR010977">
    <property type="entry name" value="Aromatic_deC"/>
</dbReference>
<evidence type="ECO:0000313" key="9">
    <source>
        <dbReference type="Proteomes" id="UP000325134"/>
    </source>
</evidence>
<evidence type="ECO:0000256" key="3">
    <source>
        <dbReference type="ARBA" id="ARBA00022793"/>
    </source>
</evidence>
<evidence type="ECO:0000256" key="2">
    <source>
        <dbReference type="ARBA" id="ARBA00009533"/>
    </source>
</evidence>
<sequence length="477" mass="53560">MQWNEFSDWGKRVAEWAQHYHQTVGDHPVRARTRPGDVLNALPPAPPETGEPIEGIFEDFERIVMPGITHWQHPRFFAYFNSNASAPSVLAEFLASAIAPQCMLWQTSPAATEMETRMMDWLRQALDLPEGFAGVIQDSASSATLAAVLTLREKALNWQGNRQGLFGQTPLRVYCSSEVHTSVDRAIWVAGIGQDNLVRVPIKGDWRGMDPAALEAAIRADLDAGLHPAGVILCVGGTGTGATDPVDACLKIAQKYGLYTHVDAAWAGSAMICPEYRHYWPGIDQADSIVFNPHKWLGVQFDCCAHFLKNPDDLVQTLAISPEYLKTHGKDGIINYSEWSVPLGRRFRALKLWFVIRAYGLEGLRARLRNHVNWSRDLHDRLAAEPDFRIVTPPMWSLWTFRYEPPGAADLDDLNLRLVNAINDDGRIYLTQTRVDGDIVIRFQAGQFETTEEDVRMAFDVITEIARTLPMTPQEDR</sequence>
<dbReference type="Gene3D" id="1.20.1340.10">
    <property type="entry name" value="dopa decarboxylase, N-terminal domain"/>
    <property type="match status" value="1"/>
</dbReference>
<dbReference type="Gene3D" id="3.40.640.10">
    <property type="entry name" value="Type I PLP-dependent aspartate aminotransferase-like (Major domain)"/>
    <property type="match status" value="1"/>
</dbReference>
<dbReference type="PANTHER" id="PTHR11999:SF70">
    <property type="entry name" value="MIP05841P"/>
    <property type="match status" value="1"/>
</dbReference>
<dbReference type="OrthoDB" id="9803665at2"/>
<evidence type="ECO:0000256" key="7">
    <source>
        <dbReference type="RuleBase" id="RU000382"/>
    </source>
</evidence>
<dbReference type="GO" id="GO:0030170">
    <property type="term" value="F:pyridoxal phosphate binding"/>
    <property type="evidence" value="ECO:0007669"/>
    <property type="project" value="InterPro"/>
</dbReference>
<dbReference type="GO" id="GO:0016831">
    <property type="term" value="F:carboxy-lyase activity"/>
    <property type="evidence" value="ECO:0007669"/>
    <property type="project" value="UniProtKB-KW"/>
</dbReference>
<comment type="cofactor">
    <cofactor evidence="1 6 7">
        <name>pyridoxal 5'-phosphate</name>
        <dbReference type="ChEBI" id="CHEBI:597326"/>
    </cofactor>
</comment>
<dbReference type="GO" id="GO:0006520">
    <property type="term" value="P:amino acid metabolic process"/>
    <property type="evidence" value="ECO:0007669"/>
    <property type="project" value="InterPro"/>
</dbReference>
<dbReference type="InterPro" id="IPR015421">
    <property type="entry name" value="PyrdxlP-dep_Trfase_major"/>
</dbReference>
<dbReference type="RefSeq" id="WP_149774031.1">
    <property type="nucleotide sequence ID" value="NZ_FQVK01000001.1"/>
</dbReference>
<dbReference type="InterPro" id="IPR015424">
    <property type="entry name" value="PyrdxlP-dep_Trfase"/>
</dbReference>